<proteinExistence type="inferred from homology"/>
<accession>F8MAN3</accession>
<dbReference type="KEGG" id="nte:NEUTE1DRAFT98113"/>
<protein>
    <recommendedName>
        <fullName evidence="4">DNA topoisomerase (ATP-hydrolyzing)</fullName>
        <ecNumber evidence="4">5.6.2.2</ecNumber>
    </recommendedName>
</protein>
<dbReference type="GO" id="GO:0042138">
    <property type="term" value="P:meiotic DNA double-strand break formation"/>
    <property type="evidence" value="ECO:0007669"/>
    <property type="project" value="TreeGrafter"/>
</dbReference>
<comment type="similarity">
    <text evidence="3 10">Belongs to the TOP6A family.</text>
</comment>
<keyword evidence="5" id="KW-0479">Metal-binding</keyword>
<comment type="catalytic activity">
    <reaction evidence="1 10">
        <text>ATP-dependent breakage, passage and rejoining of double-stranded DNA.</text>
        <dbReference type="EC" id="5.6.2.2"/>
    </reaction>
</comment>
<dbReference type="AlphaFoldDB" id="F8MAN3"/>
<dbReference type="InterPro" id="IPR034136">
    <property type="entry name" value="TOPRIM_Topo6A/Spo11"/>
</dbReference>
<evidence type="ECO:0000259" key="12">
    <source>
        <dbReference type="Pfam" id="PF04406"/>
    </source>
</evidence>
<dbReference type="FunFam" id="1.10.10.10:FF:000781">
    <property type="entry name" value="Meiotic recombination protein spo11"/>
    <property type="match status" value="1"/>
</dbReference>
<dbReference type="EMBL" id="GL891302">
    <property type="protein sequence ID" value="EGO60956.1"/>
    <property type="molecule type" value="Genomic_DNA"/>
</dbReference>
<sequence length="454" mass="51067">MYFCPIRNQYLHPPSQPTVTNSHERPSPPLEQLSPVRASSTRVPHNIVIVPQSHSSDDALSKIEALFETIVDAISVGSPITIPYRRSTNAQVFDPTASASNPRDGRHMDSVRFPGRNPQELRRFEALFRIIEISHEALLSGTLVTKRNIYYQNMELFRSQSVVDEMVDNLAFTLGVGRNDLNIVATAKGLVAGQVELIMRGGSKINCAESSDSATFRTLSASRYYTVSRAGSGILVTVRLCDLFYSNNADNYTQGKGYPDLATRKFLATIHSVRPRLLMFALVDFDPHGISVLRTYQYSSQRLDHEERTKVFGLRWLGIRSSDVLSNTVMTQDCSANSQGSQSSQDLSSQESIAYSVDGECIVRQRPRSRRTKSHPSDYTAPLNERDREKAVSVLRDICGTTRLDATEREHKLELQRMLMLNIKAEIQAVDDFGDITNWLDERLLEHSRDVNSH</sequence>
<dbReference type="GO" id="GO:0003918">
    <property type="term" value="F:DNA topoisomerase type II (double strand cut, ATP-hydrolyzing) activity"/>
    <property type="evidence" value="ECO:0007669"/>
    <property type="project" value="UniProtKB-UniRule"/>
</dbReference>
<evidence type="ECO:0000256" key="6">
    <source>
        <dbReference type="ARBA" id="ARBA00022842"/>
    </source>
</evidence>
<dbReference type="VEuPathDB" id="FungiDB:NEUTE1DRAFT_98113"/>
<dbReference type="PRINTS" id="PR01550">
    <property type="entry name" value="TOP6AFAMILY"/>
</dbReference>
<evidence type="ECO:0000256" key="9">
    <source>
        <dbReference type="ARBA" id="ARBA00023235"/>
    </source>
</evidence>
<keyword evidence="15" id="KW-1185">Reference proteome</keyword>
<evidence type="ECO:0000256" key="8">
    <source>
        <dbReference type="ARBA" id="ARBA00023125"/>
    </source>
</evidence>
<dbReference type="GO" id="GO:0005524">
    <property type="term" value="F:ATP binding"/>
    <property type="evidence" value="ECO:0007669"/>
    <property type="project" value="InterPro"/>
</dbReference>
<dbReference type="PROSITE" id="PS52041">
    <property type="entry name" value="TOPO_IIB"/>
    <property type="match status" value="1"/>
</dbReference>
<dbReference type="GO" id="GO:0003677">
    <property type="term" value="F:DNA binding"/>
    <property type="evidence" value="ECO:0007669"/>
    <property type="project" value="UniProtKB-UniRule"/>
</dbReference>
<dbReference type="InterPro" id="IPR002815">
    <property type="entry name" value="Spo11/TopoVI_A"/>
</dbReference>
<organism evidence="14 15">
    <name type="scientific">Neurospora tetrasperma (strain FGSC 2508 / ATCC MYA-4615 / P0657)</name>
    <dbReference type="NCBI Taxonomy" id="510951"/>
    <lineage>
        <taxon>Eukaryota</taxon>
        <taxon>Fungi</taxon>
        <taxon>Dikarya</taxon>
        <taxon>Ascomycota</taxon>
        <taxon>Pezizomycotina</taxon>
        <taxon>Sordariomycetes</taxon>
        <taxon>Sordariomycetidae</taxon>
        <taxon>Sordariales</taxon>
        <taxon>Sordariaceae</taxon>
        <taxon>Neurospora</taxon>
    </lineage>
</organism>
<reference evidence="15" key="1">
    <citation type="journal article" date="2011" name="Genetics">
        <title>Massive changes in genome architecture accompany the transition to self-fertility in the filamentous fungus Neurospora tetrasperma.</title>
        <authorList>
            <person name="Ellison C.E."/>
            <person name="Stajich J.E."/>
            <person name="Jacobson D.J."/>
            <person name="Natvig D.O."/>
            <person name="Lapidus A."/>
            <person name="Foster B."/>
            <person name="Aerts A."/>
            <person name="Riley R."/>
            <person name="Lindquist E.A."/>
            <person name="Grigoriev I.V."/>
            <person name="Taylor J.W."/>
        </authorList>
    </citation>
    <scope>NUCLEOTIDE SEQUENCE [LARGE SCALE GENOMIC DNA]</scope>
    <source>
        <strain evidence="15">FGSC 2508 / P0657</strain>
    </source>
</reference>
<dbReference type="GO" id="GO:0046872">
    <property type="term" value="F:metal ion binding"/>
    <property type="evidence" value="ECO:0007669"/>
    <property type="project" value="UniProtKB-KW"/>
</dbReference>
<evidence type="ECO:0000256" key="2">
    <source>
        <dbReference type="ARBA" id="ARBA00001946"/>
    </source>
</evidence>
<evidence type="ECO:0000256" key="11">
    <source>
        <dbReference type="SAM" id="MobiDB-lite"/>
    </source>
</evidence>
<dbReference type="Gene3D" id="1.10.10.10">
    <property type="entry name" value="Winged helix-like DNA-binding domain superfamily/Winged helix DNA-binding domain"/>
    <property type="match status" value="1"/>
</dbReference>
<dbReference type="InterPro" id="IPR036078">
    <property type="entry name" value="Spo11/TopoVI_A_sf"/>
</dbReference>
<dbReference type="SUPFAM" id="SSF56726">
    <property type="entry name" value="DNA topoisomerase IV, alpha subunit"/>
    <property type="match status" value="1"/>
</dbReference>
<feature type="region of interest" description="Disordered" evidence="11">
    <location>
        <begin position="94"/>
        <end position="114"/>
    </location>
</feature>
<dbReference type="Proteomes" id="UP000008065">
    <property type="component" value="Unassembled WGS sequence"/>
</dbReference>
<dbReference type="PANTHER" id="PTHR10848:SF0">
    <property type="entry name" value="MEIOTIC RECOMBINATION PROTEIN SPO11"/>
    <property type="match status" value="1"/>
</dbReference>
<evidence type="ECO:0000256" key="1">
    <source>
        <dbReference type="ARBA" id="ARBA00000185"/>
    </source>
</evidence>
<feature type="domain" description="Topoisomerase 6 subunit A/Spo11 TOPRIM" evidence="13">
    <location>
        <begin position="254"/>
        <end position="347"/>
    </location>
</feature>
<feature type="domain" description="Spo11/DNA topoisomerase VI subunit A N-terminal" evidence="12">
    <location>
        <begin position="122"/>
        <end position="183"/>
    </location>
</feature>
<evidence type="ECO:0000259" key="13">
    <source>
        <dbReference type="Pfam" id="PF21180"/>
    </source>
</evidence>
<dbReference type="Pfam" id="PF21180">
    <property type="entry name" value="TOP6A-Spo11_Toprim"/>
    <property type="match status" value="1"/>
</dbReference>
<gene>
    <name evidence="14" type="ORF">NEUTE1DRAFT_98113</name>
</gene>
<dbReference type="PANTHER" id="PTHR10848">
    <property type="entry name" value="MEIOTIC RECOMBINATION PROTEIN SPO11"/>
    <property type="match status" value="1"/>
</dbReference>
<evidence type="ECO:0000256" key="7">
    <source>
        <dbReference type="ARBA" id="ARBA00023029"/>
    </source>
</evidence>
<keyword evidence="6" id="KW-0460">Magnesium</keyword>
<dbReference type="GO" id="GO:0000228">
    <property type="term" value="C:nuclear chromosome"/>
    <property type="evidence" value="ECO:0007669"/>
    <property type="project" value="TreeGrafter"/>
</dbReference>
<name>F8MAN3_NEUT8</name>
<keyword evidence="7 10" id="KW-0799">Topoisomerase</keyword>
<dbReference type="InterPro" id="IPR036388">
    <property type="entry name" value="WH-like_DNA-bd_sf"/>
</dbReference>
<dbReference type="GeneID" id="20831814"/>
<evidence type="ECO:0000313" key="14">
    <source>
        <dbReference type="EMBL" id="EGO60956.1"/>
    </source>
</evidence>
<dbReference type="OrthoDB" id="5377392at2759"/>
<evidence type="ECO:0000256" key="5">
    <source>
        <dbReference type="ARBA" id="ARBA00022723"/>
    </source>
</evidence>
<evidence type="ECO:0000313" key="15">
    <source>
        <dbReference type="Proteomes" id="UP000008065"/>
    </source>
</evidence>
<dbReference type="InterPro" id="IPR013049">
    <property type="entry name" value="Spo11/TopoVI_A_N"/>
</dbReference>
<dbReference type="HOGENOM" id="CLU_037229_0_0_1"/>
<evidence type="ECO:0000256" key="3">
    <source>
        <dbReference type="ARBA" id="ARBA00006559"/>
    </source>
</evidence>
<dbReference type="GO" id="GO:0000706">
    <property type="term" value="P:meiotic DNA double-strand break processing"/>
    <property type="evidence" value="ECO:0007669"/>
    <property type="project" value="TreeGrafter"/>
</dbReference>
<feature type="region of interest" description="Disordered" evidence="11">
    <location>
        <begin position="12"/>
        <end position="37"/>
    </location>
</feature>
<dbReference type="Pfam" id="PF04406">
    <property type="entry name" value="TP6A_N"/>
    <property type="match status" value="1"/>
</dbReference>
<dbReference type="RefSeq" id="XP_009848121.1">
    <property type="nucleotide sequence ID" value="XM_009849819.1"/>
</dbReference>
<keyword evidence="8 10" id="KW-0238">DNA-binding</keyword>
<dbReference type="GO" id="GO:0007131">
    <property type="term" value="P:reciprocal meiotic recombination"/>
    <property type="evidence" value="ECO:0007669"/>
    <property type="project" value="TreeGrafter"/>
</dbReference>
<keyword evidence="9 10" id="KW-0413">Isomerase</keyword>
<dbReference type="Gene3D" id="3.40.1360.10">
    <property type="match status" value="1"/>
</dbReference>
<evidence type="ECO:0000256" key="10">
    <source>
        <dbReference type="PROSITE-ProRule" id="PRU01385"/>
    </source>
</evidence>
<dbReference type="CDD" id="cd00223">
    <property type="entry name" value="TOPRIM_TopoIIB_SPO"/>
    <property type="match status" value="1"/>
</dbReference>
<dbReference type="EC" id="5.6.2.2" evidence="4"/>
<comment type="cofactor">
    <cofactor evidence="2">
        <name>Mg(2+)</name>
        <dbReference type="ChEBI" id="CHEBI:18420"/>
    </cofactor>
</comment>
<feature type="active site" description="O-(5'-phospho-DNA)-tyrosine intermediate" evidence="10">
    <location>
        <position position="151"/>
    </location>
</feature>
<evidence type="ECO:0000256" key="4">
    <source>
        <dbReference type="ARBA" id="ARBA00012895"/>
    </source>
</evidence>